<organism evidence="6 7">
    <name type="scientific">Albula glossodonta</name>
    <name type="common">roundjaw bonefish</name>
    <dbReference type="NCBI Taxonomy" id="121402"/>
    <lineage>
        <taxon>Eukaryota</taxon>
        <taxon>Metazoa</taxon>
        <taxon>Chordata</taxon>
        <taxon>Craniata</taxon>
        <taxon>Vertebrata</taxon>
        <taxon>Euteleostomi</taxon>
        <taxon>Actinopterygii</taxon>
        <taxon>Neopterygii</taxon>
        <taxon>Teleostei</taxon>
        <taxon>Albuliformes</taxon>
        <taxon>Albulidae</taxon>
        <taxon>Albula</taxon>
    </lineage>
</organism>
<sequence>MDYTLWIFIIALPMMLSLRGQAAGQKLREPRDVKVAMLDGEVTMVWVPPTGAPPQVHYRVQISKYGGNITWKDVPGCNWTQSLRCDLTNSINSVKDMFVARVQMVNGLRKSSWVKLRKFSKRESKLSPPNFTLSADSSSVEVIVHRKPGLEAVFPTGLKYNYHLLEKGQNLTINQSVEWKRAGGEEEEKNVEFGFLMWGYEYCVRVEVEDISGTAASRMSSEKCIILPPPVWYIPMMIALAPLLVIALSLLALLLRCFLRRPEKLPSTLKCAGGAWLPLSLGEVPVETVTDKGWLLITHGREKRSSRMEADRSVMEKEKEEERRQSLDSGVSMEQPSSEKDGHVGREAGRDTGRRQDDSGCGSLGETDSESRSSRERVSEERPLLQRETEGPDSPSKEDSGVGLECQYSGAAGLEQDDCQAPPALVMGGGDGYHGDGYRSQKPSFVIPPESKDSKEDTVTDTSIALAVGYRPGGLSCVCLGRGFCMRCQALPHPIEQHSTSSYPTTDSPVPSIACFPHSYLKKGHPQMVGDLEQRDSSFVCHIPLTESSDSTPLLTSVPLLPPLCGGLDCSINTVSLSLQDVEVAFI</sequence>
<dbReference type="InterPro" id="IPR050650">
    <property type="entry name" value="Type-II_Cytokine-TF_Rcpt"/>
</dbReference>
<dbReference type="SUPFAM" id="SSF49265">
    <property type="entry name" value="Fibronectin type III"/>
    <property type="match status" value="2"/>
</dbReference>
<dbReference type="Pfam" id="PF09294">
    <property type="entry name" value="Interfer-bind"/>
    <property type="match status" value="1"/>
</dbReference>
<dbReference type="GO" id="GO:0005886">
    <property type="term" value="C:plasma membrane"/>
    <property type="evidence" value="ECO:0007669"/>
    <property type="project" value="TreeGrafter"/>
</dbReference>
<dbReference type="Gene3D" id="2.60.40.10">
    <property type="entry name" value="Immunoglobulins"/>
    <property type="match status" value="1"/>
</dbReference>
<dbReference type="PANTHER" id="PTHR20859:SF94">
    <property type="entry name" value="CYTOKINE RECEPTOR FAMILY MEMBER B7"/>
    <property type="match status" value="1"/>
</dbReference>
<reference evidence="6" key="1">
    <citation type="thesis" date="2021" institute="BYU ScholarsArchive" country="Provo, UT, USA">
        <title>Applications of and Algorithms for Genome Assembly and Genomic Analyses with an Emphasis on Marine Teleosts.</title>
        <authorList>
            <person name="Pickett B.D."/>
        </authorList>
    </citation>
    <scope>NUCLEOTIDE SEQUENCE</scope>
    <source>
        <strain evidence="6">HI-2016</strain>
    </source>
</reference>
<dbReference type="Pfam" id="PF01108">
    <property type="entry name" value="Tissue_fac"/>
    <property type="match status" value="1"/>
</dbReference>
<accession>A0A8T2NP09</accession>
<feature type="region of interest" description="Disordered" evidence="1">
    <location>
        <begin position="420"/>
        <end position="458"/>
    </location>
</feature>
<feature type="compositionally biased region" description="Polar residues" evidence="1">
    <location>
        <begin position="327"/>
        <end position="336"/>
    </location>
</feature>
<keyword evidence="7" id="KW-1185">Reference proteome</keyword>
<keyword evidence="2" id="KW-0472">Membrane</keyword>
<gene>
    <name evidence="6" type="ORF">JZ751_017102</name>
</gene>
<evidence type="ECO:0000256" key="1">
    <source>
        <dbReference type="SAM" id="MobiDB-lite"/>
    </source>
</evidence>
<evidence type="ECO:0000259" key="5">
    <source>
        <dbReference type="Pfam" id="PF09294"/>
    </source>
</evidence>
<dbReference type="InterPro" id="IPR036116">
    <property type="entry name" value="FN3_sf"/>
</dbReference>
<evidence type="ECO:0000313" key="6">
    <source>
        <dbReference type="EMBL" id="KAG9342105.1"/>
    </source>
</evidence>
<evidence type="ECO:0000259" key="4">
    <source>
        <dbReference type="Pfam" id="PF01108"/>
    </source>
</evidence>
<dbReference type="OrthoDB" id="8805892at2759"/>
<evidence type="ECO:0000256" key="3">
    <source>
        <dbReference type="SAM" id="SignalP"/>
    </source>
</evidence>
<keyword evidence="3" id="KW-0732">Signal</keyword>
<keyword evidence="2" id="KW-1133">Transmembrane helix</keyword>
<proteinExistence type="predicted"/>
<dbReference type="Proteomes" id="UP000824540">
    <property type="component" value="Unassembled WGS sequence"/>
</dbReference>
<feature type="chain" id="PRO_5035887735" evidence="3">
    <location>
        <begin position="25"/>
        <end position="587"/>
    </location>
</feature>
<protein>
    <submittedName>
        <fullName evidence="6">Uncharacterized protein</fullName>
    </submittedName>
</protein>
<evidence type="ECO:0000313" key="7">
    <source>
        <dbReference type="Proteomes" id="UP000824540"/>
    </source>
</evidence>
<dbReference type="InterPro" id="IPR003961">
    <property type="entry name" value="FN3_dom"/>
</dbReference>
<name>A0A8T2NP09_9TELE</name>
<comment type="caution">
    <text evidence="6">The sequence shown here is derived from an EMBL/GenBank/DDBJ whole genome shotgun (WGS) entry which is preliminary data.</text>
</comment>
<feature type="compositionally biased region" description="Basic and acidic residues" evidence="1">
    <location>
        <begin position="337"/>
        <end position="358"/>
    </location>
</feature>
<feature type="signal peptide" evidence="3">
    <location>
        <begin position="1"/>
        <end position="24"/>
    </location>
</feature>
<dbReference type="GO" id="GO:0004896">
    <property type="term" value="F:cytokine receptor activity"/>
    <property type="evidence" value="ECO:0007669"/>
    <property type="project" value="TreeGrafter"/>
</dbReference>
<feature type="compositionally biased region" description="Basic and acidic residues" evidence="1">
    <location>
        <begin position="305"/>
        <end position="326"/>
    </location>
</feature>
<dbReference type="PANTHER" id="PTHR20859">
    <property type="entry name" value="INTERFERON/INTERLEUKIN RECEPTOR"/>
    <property type="match status" value="1"/>
</dbReference>
<dbReference type="InterPro" id="IPR013783">
    <property type="entry name" value="Ig-like_fold"/>
</dbReference>
<feature type="domain" description="Fibronectin type-III" evidence="4">
    <location>
        <begin position="14"/>
        <end position="113"/>
    </location>
</feature>
<keyword evidence="2" id="KW-0812">Transmembrane</keyword>
<feature type="transmembrane region" description="Helical" evidence="2">
    <location>
        <begin position="232"/>
        <end position="255"/>
    </location>
</feature>
<feature type="domain" description="Interferon/interleukin receptor" evidence="5">
    <location>
        <begin position="125"/>
        <end position="225"/>
    </location>
</feature>
<feature type="region of interest" description="Disordered" evidence="1">
    <location>
        <begin position="305"/>
        <end position="404"/>
    </location>
</feature>
<feature type="compositionally biased region" description="Basic and acidic residues" evidence="1">
    <location>
        <begin position="369"/>
        <end position="400"/>
    </location>
</feature>
<dbReference type="AlphaFoldDB" id="A0A8T2NP09"/>
<dbReference type="EMBL" id="JAFBMS010000030">
    <property type="protein sequence ID" value="KAG9342105.1"/>
    <property type="molecule type" value="Genomic_DNA"/>
</dbReference>
<dbReference type="InterPro" id="IPR015373">
    <property type="entry name" value="Interferon/interleukin_rcp_dom"/>
</dbReference>
<evidence type="ECO:0000256" key="2">
    <source>
        <dbReference type="SAM" id="Phobius"/>
    </source>
</evidence>